<gene>
    <name evidence="7" type="ORF">GCM10011494_20190</name>
</gene>
<organism evidence="7 8">
    <name type="scientific">Novosphingobium endophyticum</name>
    <dbReference type="NCBI Taxonomy" id="1955250"/>
    <lineage>
        <taxon>Bacteria</taxon>
        <taxon>Pseudomonadati</taxon>
        <taxon>Pseudomonadota</taxon>
        <taxon>Alphaproteobacteria</taxon>
        <taxon>Sphingomonadales</taxon>
        <taxon>Sphingomonadaceae</taxon>
        <taxon>Novosphingobium</taxon>
    </lineage>
</organism>
<evidence type="ECO:0000256" key="4">
    <source>
        <dbReference type="ARBA" id="ARBA00022989"/>
    </source>
</evidence>
<feature type="transmembrane region" description="Helical" evidence="6">
    <location>
        <begin position="44"/>
        <end position="65"/>
    </location>
</feature>
<dbReference type="PROSITE" id="PS51257">
    <property type="entry name" value="PROKAR_LIPOPROTEIN"/>
    <property type="match status" value="1"/>
</dbReference>
<accession>A0A916X5Y7</accession>
<dbReference type="InterPro" id="IPR044770">
    <property type="entry name" value="MFS_spinster-like"/>
</dbReference>
<keyword evidence="8" id="KW-1185">Reference proteome</keyword>
<reference evidence="7" key="2">
    <citation type="submission" date="2020-09" db="EMBL/GenBank/DDBJ databases">
        <authorList>
            <person name="Sun Q."/>
            <person name="Zhou Y."/>
        </authorList>
    </citation>
    <scope>NUCLEOTIDE SEQUENCE</scope>
    <source>
        <strain evidence="7">CGMCC 1.15095</strain>
    </source>
</reference>
<comment type="caution">
    <text evidence="7">The sequence shown here is derived from an EMBL/GenBank/DDBJ whole genome shotgun (WGS) entry which is preliminary data.</text>
</comment>
<feature type="transmembrane region" description="Helical" evidence="6">
    <location>
        <begin position="137"/>
        <end position="157"/>
    </location>
</feature>
<dbReference type="PANTHER" id="PTHR23505:SF79">
    <property type="entry name" value="PROTEIN SPINSTER"/>
    <property type="match status" value="1"/>
</dbReference>
<dbReference type="InterPro" id="IPR011701">
    <property type="entry name" value="MFS"/>
</dbReference>
<dbReference type="AlphaFoldDB" id="A0A916X5Y7"/>
<dbReference type="GO" id="GO:0016020">
    <property type="term" value="C:membrane"/>
    <property type="evidence" value="ECO:0007669"/>
    <property type="project" value="UniProtKB-SubCell"/>
</dbReference>
<evidence type="ECO:0000256" key="5">
    <source>
        <dbReference type="ARBA" id="ARBA00023136"/>
    </source>
</evidence>
<feature type="transmembrane region" description="Helical" evidence="6">
    <location>
        <begin position="103"/>
        <end position="125"/>
    </location>
</feature>
<dbReference type="GO" id="GO:0022857">
    <property type="term" value="F:transmembrane transporter activity"/>
    <property type="evidence" value="ECO:0007669"/>
    <property type="project" value="InterPro"/>
</dbReference>
<dbReference type="PANTHER" id="PTHR23505">
    <property type="entry name" value="SPINSTER"/>
    <property type="match status" value="1"/>
</dbReference>
<evidence type="ECO:0000256" key="6">
    <source>
        <dbReference type="SAM" id="Phobius"/>
    </source>
</evidence>
<dbReference type="SUPFAM" id="SSF103473">
    <property type="entry name" value="MFS general substrate transporter"/>
    <property type="match status" value="1"/>
</dbReference>
<evidence type="ECO:0000313" key="8">
    <source>
        <dbReference type="Proteomes" id="UP000608154"/>
    </source>
</evidence>
<sequence length="158" mass="16792">MRKRGLLYPVIGGSCAIFVNYVSNAWLPAFYIRLHGMDVGQAGPWIGLCVMTGGSVEVLGGGILVDRCRPKFQSAEVVVPAVTILIALAALFGVLLAENTQTAIVWMFVFYTFITAWMGPTNAVVQRTAPVRSRSLATGLQLLIGNIVSLAIGPALVG</sequence>
<dbReference type="Proteomes" id="UP000608154">
    <property type="component" value="Unassembled WGS sequence"/>
</dbReference>
<keyword evidence="4 6" id="KW-1133">Transmembrane helix</keyword>
<feature type="transmembrane region" description="Helical" evidence="6">
    <location>
        <begin position="7"/>
        <end position="32"/>
    </location>
</feature>
<reference evidence="7" key="1">
    <citation type="journal article" date="2014" name="Int. J. Syst. Evol. Microbiol.">
        <title>Complete genome sequence of Corynebacterium casei LMG S-19264T (=DSM 44701T), isolated from a smear-ripened cheese.</title>
        <authorList>
            <consortium name="US DOE Joint Genome Institute (JGI-PGF)"/>
            <person name="Walter F."/>
            <person name="Albersmeier A."/>
            <person name="Kalinowski J."/>
            <person name="Ruckert C."/>
        </authorList>
    </citation>
    <scope>NUCLEOTIDE SEQUENCE</scope>
    <source>
        <strain evidence="7">CGMCC 1.15095</strain>
    </source>
</reference>
<dbReference type="EMBL" id="BMHK01000011">
    <property type="protein sequence ID" value="GGC01617.1"/>
    <property type="molecule type" value="Genomic_DNA"/>
</dbReference>
<name>A0A916X5Y7_9SPHN</name>
<evidence type="ECO:0000256" key="2">
    <source>
        <dbReference type="ARBA" id="ARBA00022448"/>
    </source>
</evidence>
<evidence type="ECO:0000313" key="7">
    <source>
        <dbReference type="EMBL" id="GGC01617.1"/>
    </source>
</evidence>
<comment type="subcellular location">
    <subcellularLocation>
        <location evidence="1">Membrane</location>
        <topology evidence="1">Multi-pass membrane protein</topology>
    </subcellularLocation>
</comment>
<dbReference type="Pfam" id="PF07690">
    <property type="entry name" value="MFS_1"/>
    <property type="match status" value="1"/>
</dbReference>
<evidence type="ECO:0008006" key="9">
    <source>
        <dbReference type="Google" id="ProtNLM"/>
    </source>
</evidence>
<protein>
    <recommendedName>
        <fullName evidence="9">MFS transporter</fullName>
    </recommendedName>
</protein>
<dbReference type="InterPro" id="IPR036259">
    <property type="entry name" value="MFS_trans_sf"/>
</dbReference>
<feature type="transmembrane region" description="Helical" evidence="6">
    <location>
        <begin position="77"/>
        <end position="97"/>
    </location>
</feature>
<keyword evidence="3 6" id="KW-0812">Transmembrane</keyword>
<proteinExistence type="predicted"/>
<dbReference type="Gene3D" id="1.20.1250.20">
    <property type="entry name" value="MFS general substrate transporter like domains"/>
    <property type="match status" value="1"/>
</dbReference>
<evidence type="ECO:0000256" key="1">
    <source>
        <dbReference type="ARBA" id="ARBA00004141"/>
    </source>
</evidence>
<keyword evidence="2" id="KW-0813">Transport</keyword>
<evidence type="ECO:0000256" key="3">
    <source>
        <dbReference type="ARBA" id="ARBA00022692"/>
    </source>
</evidence>
<keyword evidence="5 6" id="KW-0472">Membrane</keyword>